<accession>A0A0R3RK27</accession>
<feature type="signal peptide" evidence="1">
    <location>
        <begin position="1"/>
        <end position="24"/>
    </location>
</feature>
<keyword evidence="1" id="KW-0732">Signal</keyword>
<evidence type="ECO:0000313" key="3">
    <source>
        <dbReference type="WBParaSite" id="EEL_0000183601-mRNA-1"/>
    </source>
</evidence>
<dbReference type="InterPro" id="IPR052823">
    <property type="entry name" value="SXP/RAL-2_related"/>
</dbReference>
<evidence type="ECO:0000256" key="1">
    <source>
        <dbReference type="SAM" id="SignalP"/>
    </source>
</evidence>
<keyword evidence="2" id="KW-1185">Reference proteome</keyword>
<reference evidence="3" key="1">
    <citation type="submission" date="2017-02" db="UniProtKB">
        <authorList>
            <consortium name="WormBaseParasite"/>
        </authorList>
    </citation>
    <scope>IDENTIFICATION</scope>
</reference>
<dbReference type="PANTHER" id="PTHR21593:SF36">
    <property type="entry name" value="DUF148 DOMAIN-CONTAINING PROTEIN-RELATED"/>
    <property type="match status" value="1"/>
</dbReference>
<feature type="chain" id="PRO_5006447574" evidence="1">
    <location>
        <begin position="25"/>
        <end position="327"/>
    </location>
</feature>
<dbReference type="PANTHER" id="PTHR21593">
    <property type="entry name" value="PRION-LIKE- Q/N-RICH -DOMAIN-BEARING PROTEIN PROTEIN"/>
    <property type="match status" value="1"/>
</dbReference>
<proteinExistence type="predicted"/>
<dbReference type="Proteomes" id="UP000050640">
    <property type="component" value="Unplaced"/>
</dbReference>
<evidence type="ECO:0000313" key="2">
    <source>
        <dbReference type="Proteomes" id="UP000050640"/>
    </source>
</evidence>
<dbReference type="AlphaFoldDB" id="A0A0R3RK27"/>
<organism evidence="2 3">
    <name type="scientific">Elaeophora elaphi</name>
    <dbReference type="NCBI Taxonomy" id="1147741"/>
    <lineage>
        <taxon>Eukaryota</taxon>
        <taxon>Metazoa</taxon>
        <taxon>Ecdysozoa</taxon>
        <taxon>Nematoda</taxon>
        <taxon>Chromadorea</taxon>
        <taxon>Rhabditida</taxon>
        <taxon>Spirurina</taxon>
        <taxon>Spiruromorpha</taxon>
        <taxon>Filarioidea</taxon>
        <taxon>Onchocercidae</taxon>
        <taxon>Elaeophora</taxon>
    </lineage>
</organism>
<name>A0A0R3RK27_9BILA</name>
<protein>
    <submittedName>
        <fullName evidence="3">DUF148 domain-containing protein</fullName>
    </submittedName>
</protein>
<sequence length="327" mass="37996">MEMKMNGNCVKILLLFAMTYSSLGSKEWMEDEYPQNMPQSQGARKEYYSLYSDLDLSTNELNHPLGQWDEKYNILNQYEKDHEKEREYKNMFYQIFSNKLESISVSKPIKKAISEISELIADMNTLAKLLRNQINQVINKLPVNIRPELNGLWTKLEKETINELEYILENGNTIDEMRVIPHPLLGMTCGFWLEDDLPSFIKELDTAAQEEYCDIFEDLKLSRTQLNDKISVWAEKHNVLVNIDLLELIKTIYLNIYKILLELPEEKRGEIIRLWLMISEEVFTSDAFIEQLGSIDPGAGIGFGTSTTIGEADVGMGFWLEDEMEYQ</sequence>
<dbReference type="WBParaSite" id="EEL_0000183601-mRNA-1">
    <property type="protein sequence ID" value="EEL_0000183601-mRNA-1"/>
    <property type="gene ID" value="EEL_0000183601"/>
</dbReference>